<evidence type="ECO:0000256" key="1">
    <source>
        <dbReference type="ARBA" id="ARBA00022737"/>
    </source>
</evidence>
<dbReference type="InterPro" id="IPR012677">
    <property type="entry name" value="Nucleotide-bd_a/b_plait_sf"/>
</dbReference>
<evidence type="ECO:0000256" key="3">
    <source>
        <dbReference type="PROSITE-ProRule" id="PRU00176"/>
    </source>
</evidence>
<feature type="compositionally biased region" description="Low complexity" evidence="4">
    <location>
        <begin position="75"/>
        <end position="92"/>
    </location>
</feature>
<evidence type="ECO:0000256" key="2">
    <source>
        <dbReference type="ARBA" id="ARBA00022884"/>
    </source>
</evidence>
<keyword evidence="1" id="KW-0677">Repeat</keyword>
<dbReference type="OrthoDB" id="1875751at2759"/>
<feature type="compositionally biased region" description="Gly residues" evidence="4">
    <location>
        <begin position="350"/>
        <end position="365"/>
    </location>
</feature>
<dbReference type="EMBL" id="SGPL01000105">
    <property type="protein sequence ID" value="THH17579.1"/>
    <property type="molecule type" value="Genomic_DNA"/>
</dbReference>
<dbReference type="Proteomes" id="UP000310158">
    <property type="component" value="Unassembled WGS sequence"/>
</dbReference>
<reference evidence="6 7" key="1">
    <citation type="submission" date="2019-02" db="EMBL/GenBank/DDBJ databases">
        <title>Genome sequencing of the rare red list fungi Bondarzewia mesenterica.</title>
        <authorList>
            <person name="Buettner E."/>
            <person name="Kellner H."/>
        </authorList>
    </citation>
    <scope>NUCLEOTIDE SEQUENCE [LARGE SCALE GENOMIC DNA]</scope>
    <source>
        <strain evidence="6 7">DSM 108281</strain>
    </source>
</reference>
<dbReference type="PANTHER" id="PTHR48032:SF6">
    <property type="entry name" value="RNA-BINDING (RRM_RBD_RNP MOTIFS) FAMILY PROTEIN"/>
    <property type="match status" value="1"/>
</dbReference>
<evidence type="ECO:0000313" key="6">
    <source>
        <dbReference type="EMBL" id="THH17579.1"/>
    </source>
</evidence>
<comment type="caution">
    <text evidence="6">The sequence shown here is derived from an EMBL/GenBank/DDBJ whole genome shotgun (WGS) entry which is preliminary data.</text>
</comment>
<sequence length="506" mass="52492">MTDLDADLYADLYGTDDGEFTTTETSGKDQQAQGEVREQSIPAVQPDTEAAAPSSAPQVKTEPPEKESYAPTPTPIAASASALPPAASPSTPVLKTETDSTSAPPAAPSPAPAPVLPPSMPVVTQQIPTYQEPMEDDYNTSYRSAPTGGGYQAIAVQERSIRPSEMKDEGEMNVKGRLSVIVTLSSSFYRRTLESLRKYFSQFGKVDACTIMRDAAGRSRCFAFLTFEDPASVNAVMVREHFLDGKIIDPKRAIPRQEHQRATKLFIGGLAGSVTSESMREFFSQFGKVVDSTVMLDRETGRSKGFGLTVKLIDVKLAQPRSQRDTFAENGRGRGVGNYGGGFGQQGGVGMGGNVGGGGQFGSPGGVQVPAAQGNTPFDPQALAALYTRIASMGGLPMMGGGMNPMMGGGMNPMMGNIGGISGGMGMGTVGQGMGRGMGMGMTSDPRVGMGRGGPGVPGVMGAGAAAGIGPNVPKGPRAASAQGGQGVGPQRVGHRGQHGYHPYSR</sequence>
<feature type="domain" description="RRM" evidence="5">
    <location>
        <begin position="263"/>
        <end position="308"/>
    </location>
</feature>
<dbReference type="InterPro" id="IPR035979">
    <property type="entry name" value="RBD_domain_sf"/>
</dbReference>
<gene>
    <name evidence="6" type="ORF">EW146_g3252</name>
</gene>
<dbReference type="PANTHER" id="PTHR48032">
    <property type="entry name" value="RNA-BINDING PROTEIN MUSASHI HOMOLOG RBP6"/>
    <property type="match status" value="1"/>
</dbReference>
<proteinExistence type="predicted"/>
<accession>A0A4S4LY37</accession>
<evidence type="ECO:0000313" key="7">
    <source>
        <dbReference type="Proteomes" id="UP000310158"/>
    </source>
</evidence>
<feature type="region of interest" description="Disordered" evidence="4">
    <location>
        <begin position="468"/>
        <end position="506"/>
    </location>
</feature>
<dbReference type="Gene3D" id="3.30.70.330">
    <property type="match status" value="2"/>
</dbReference>
<feature type="compositionally biased region" description="Basic residues" evidence="4">
    <location>
        <begin position="493"/>
        <end position="506"/>
    </location>
</feature>
<evidence type="ECO:0000256" key="4">
    <source>
        <dbReference type="SAM" id="MobiDB-lite"/>
    </source>
</evidence>
<dbReference type="AlphaFoldDB" id="A0A4S4LY37"/>
<protein>
    <recommendedName>
        <fullName evidence="5">RRM domain-containing protein</fullName>
    </recommendedName>
</protein>
<dbReference type="PROSITE" id="PS50102">
    <property type="entry name" value="RRM"/>
    <property type="match status" value="2"/>
</dbReference>
<keyword evidence="2 3" id="KW-0694">RNA-binding</keyword>
<dbReference type="Pfam" id="PF00076">
    <property type="entry name" value="RRM_1"/>
    <property type="match status" value="2"/>
</dbReference>
<dbReference type="GO" id="GO:0003729">
    <property type="term" value="F:mRNA binding"/>
    <property type="evidence" value="ECO:0007669"/>
    <property type="project" value="TreeGrafter"/>
</dbReference>
<name>A0A4S4LY37_9AGAM</name>
<dbReference type="GO" id="GO:0006417">
    <property type="term" value="P:regulation of translation"/>
    <property type="evidence" value="ECO:0007669"/>
    <property type="project" value="TreeGrafter"/>
</dbReference>
<dbReference type="SUPFAM" id="SSF54928">
    <property type="entry name" value="RNA-binding domain, RBD"/>
    <property type="match status" value="1"/>
</dbReference>
<keyword evidence="7" id="KW-1185">Reference proteome</keyword>
<evidence type="ECO:0000259" key="5">
    <source>
        <dbReference type="PROSITE" id="PS50102"/>
    </source>
</evidence>
<feature type="domain" description="RRM" evidence="5">
    <location>
        <begin position="177"/>
        <end position="261"/>
    </location>
</feature>
<organism evidence="6 7">
    <name type="scientific">Bondarzewia mesenterica</name>
    <dbReference type="NCBI Taxonomy" id="1095465"/>
    <lineage>
        <taxon>Eukaryota</taxon>
        <taxon>Fungi</taxon>
        <taxon>Dikarya</taxon>
        <taxon>Basidiomycota</taxon>
        <taxon>Agaricomycotina</taxon>
        <taxon>Agaricomycetes</taxon>
        <taxon>Russulales</taxon>
        <taxon>Bondarzewiaceae</taxon>
        <taxon>Bondarzewia</taxon>
    </lineage>
</organism>
<dbReference type="SMART" id="SM00360">
    <property type="entry name" value="RRM"/>
    <property type="match status" value="2"/>
</dbReference>
<feature type="compositionally biased region" description="Pro residues" evidence="4">
    <location>
        <begin position="105"/>
        <end position="119"/>
    </location>
</feature>
<feature type="region of interest" description="Disordered" evidence="4">
    <location>
        <begin position="350"/>
        <end position="374"/>
    </location>
</feature>
<dbReference type="InterPro" id="IPR000504">
    <property type="entry name" value="RRM_dom"/>
</dbReference>
<feature type="region of interest" description="Disordered" evidence="4">
    <location>
        <begin position="13"/>
        <end position="119"/>
    </location>
</feature>